<dbReference type="SUPFAM" id="SSF50331">
    <property type="entry name" value="MOP-like"/>
    <property type="match status" value="1"/>
</dbReference>
<dbReference type="Gene3D" id="2.40.50.140">
    <property type="entry name" value="Nucleic acid-binding proteins"/>
    <property type="match status" value="1"/>
</dbReference>
<keyword evidence="7" id="KW-1185">Reference proteome</keyword>
<evidence type="ECO:0000259" key="5">
    <source>
        <dbReference type="PROSITE" id="PS50893"/>
    </source>
</evidence>
<dbReference type="InterPro" id="IPR008995">
    <property type="entry name" value="Mo/tungstate-bd_C_term_dom"/>
</dbReference>
<dbReference type="PANTHER" id="PTHR43875:SF1">
    <property type="entry name" value="OSMOPROTECTIVE COMPOUNDS UPTAKE ATP-BINDING PROTEIN GGTA"/>
    <property type="match status" value="1"/>
</dbReference>
<dbReference type="GO" id="GO:0005524">
    <property type="term" value="F:ATP binding"/>
    <property type="evidence" value="ECO:0007669"/>
    <property type="project" value="UniProtKB-KW"/>
</dbReference>
<dbReference type="PROSITE" id="PS00211">
    <property type="entry name" value="ABC_TRANSPORTER_1"/>
    <property type="match status" value="1"/>
</dbReference>
<keyword evidence="2" id="KW-0547">Nucleotide-binding</keyword>
<feature type="domain" description="ABC transporter" evidence="5">
    <location>
        <begin position="35"/>
        <end position="403"/>
    </location>
</feature>
<dbReference type="InterPro" id="IPR027417">
    <property type="entry name" value="P-loop_NTPase"/>
</dbReference>
<comment type="caution">
    <text evidence="6">The sequence shown here is derived from an EMBL/GenBank/DDBJ whole genome shotgun (WGS) entry which is preliminary data.</text>
</comment>
<keyword evidence="6" id="KW-0762">Sugar transport</keyword>
<dbReference type="EMBL" id="JAUSWO010000001">
    <property type="protein sequence ID" value="MDQ0513841.1"/>
    <property type="molecule type" value="Genomic_DNA"/>
</dbReference>
<gene>
    <name evidence="6" type="ORF">J2Z62_000279</name>
</gene>
<reference evidence="6" key="1">
    <citation type="submission" date="2023-07" db="EMBL/GenBank/DDBJ databases">
        <title>Genomic Encyclopedia of Type Strains, Phase IV (KMG-IV): sequencing the most valuable type-strain genomes for metagenomic binning, comparative biology and taxonomic classification.</title>
        <authorList>
            <person name="Goeker M."/>
        </authorList>
    </citation>
    <scope>NUCLEOTIDE SEQUENCE [LARGE SCALE GENOMIC DNA]</scope>
    <source>
        <strain evidence="6">DSM 21204</strain>
    </source>
</reference>
<name>A0ABU0LYQ2_9BACT</name>
<dbReference type="SUPFAM" id="SSF52540">
    <property type="entry name" value="P-loop containing nucleoside triphosphate hydrolases"/>
    <property type="match status" value="1"/>
</dbReference>
<dbReference type="Gene3D" id="3.40.50.300">
    <property type="entry name" value="P-loop containing nucleotide triphosphate hydrolases"/>
    <property type="match status" value="2"/>
</dbReference>
<dbReference type="Pfam" id="PF00005">
    <property type="entry name" value="ABC_tran"/>
    <property type="match status" value="2"/>
</dbReference>
<evidence type="ECO:0000313" key="7">
    <source>
        <dbReference type="Proteomes" id="UP001240643"/>
    </source>
</evidence>
<protein>
    <submittedName>
        <fullName evidence="6">Multiple sugar transport system ATP-binding protein</fullName>
    </submittedName>
</protein>
<evidence type="ECO:0000256" key="2">
    <source>
        <dbReference type="ARBA" id="ARBA00022741"/>
    </source>
</evidence>
<dbReference type="PROSITE" id="PS50893">
    <property type="entry name" value="ABC_TRANSPORTER_2"/>
    <property type="match status" value="1"/>
</dbReference>
<dbReference type="PANTHER" id="PTHR43875">
    <property type="entry name" value="MALTODEXTRIN IMPORT ATP-BINDING PROTEIN MSMX"/>
    <property type="match status" value="1"/>
</dbReference>
<dbReference type="SMART" id="SM00382">
    <property type="entry name" value="AAA"/>
    <property type="match status" value="1"/>
</dbReference>
<dbReference type="InterPro" id="IPR003593">
    <property type="entry name" value="AAA+_ATPase"/>
</dbReference>
<accession>A0ABU0LYQ2</accession>
<sequence length="598" mass="67914">MNYKKHVATASKLPDFLLKRYEQLKKEEVKQDYILELSNVDKFYSNGFQAIFNTNIRLKKGEFLALLGPSGCGKSTTLRMIAGLEQVSQGDIFINNVNVTDAEPAVRDLTMVFQNYALFPHLSVKNNIIFGLKANTKKIGKAGVVYKKINVLKSKIQARANLINNIQNLTKNEAILAKAIEKLKKTKTTLASRVAHPPHFLVEKIETKIFGDLTRKKRFQIASLESFISASQNKIAIWKKEAVNVPKMKEEIEQYKKEIQDLNNQLKDLVKAENTNEIIEQKLHDVTKVLELDYYLDQKPAQLSGGQRQRVALGRSIIGNPNLFLMDEPLSNLDAKLRATMRQKIRELHEKINSGTVYVTHDQIEAMTMADLIAVMTDGFVLQISNPNDLFKNPSCLFVASFVGSPEMNLFEGQFINNQFVSKKGVVWEIPKYKTNNLKPNQKIVFGIRPTDFSVDDSLLEAYKVQITTKIISKELLGNEILYRARIVTDKGLGDEIKFITSAYENYPLNSLQKIYPILSRIHLFDQETTISLTSELNLDTIKALRNWIGSADKIAIRTEILETAKVKSHKKSLVKQIYQKLRTSVINFKKSSTSINP</sequence>
<dbReference type="InterPro" id="IPR003439">
    <property type="entry name" value="ABC_transporter-like_ATP-bd"/>
</dbReference>
<dbReference type="Pfam" id="PF17912">
    <property type="entry name" value="OB_MalK"/>
    <property type="match status" value="1"/>
</dbReference>
<dbReference type="InterPro" id="IPR047641">
    <property type="entry name" value="ABC_transpr_MalK/UgpC-like"/>
</dbReference>
<dbReference type="InterPro" id="IPR017871">
    <property type="entry name" value="ABC_transporter-like_CS"/>
</dbReference>
<proteinExistence type="predicted"/>
<dbReference type="InterPro" id="IPR012340">
    <property type="entry name" value="NA-bd_OB-fold"/>
</dbReference>
<organism evidence="6 7">
    <name type="scientific">Mycoplasmoides fastidiosum</name>
    <dbReference type="NCBI Taxonomy" id="92758"/>
    <lineage>
        <taxon>Bacteria</taxon>
        <taxon>Bacillati</taxon>
        <taxon>Mycoplasmatota</taxon>
        <taxon>Mycoplasmoidales</taxon>
        <taxon>Mycoplasmoidaceae</taxon>
        <taxon>Mycoplasmoides</taxon>
    </lineage>
</organism>
<feature type="coiled-coil region" evidence="4">
    <location>
        <begin position="245"/>
        <end position="282"/>
    </location>
</feature>
<keyword evidence="4" id="KW-0175">Coiled coil</keyword>
<evidence type="ECO:0000256" key="4">
    <source>
        <dbReference type="SAM" id="Coils"/>
    </source>
</evidence>
<dbReference type="Proteomes" id="UP001240643">
    <property type="component" value="Unassembled WGS sequence"/>
</dbReference>
<evidence type="ECO:0000256" key="1">
    <source>
        <dbReference type="ARBA" id="ARBA00022448"/>
    </source>
</evidence>
<dbReference type="InterPro" id="IPR040582">
    <property type="entry name" value="OB_MalK-like"/>
</dbReference>
<evidence type="ECO:0000313" key="6">
    <source>
        <dbReference type="EMBL" id="MDQ0513841.1"/>
    </source>
</evidence>
<keyword evidence="3 6" id="KW-0067">ATP-binding</keyword>
<dbReference type="Gene3D" id="2.40.50.100">
    <property type="match status" value="1"/>
</dbReference>
<evidence type="ECO:0000256" key="3">
    <source>
        <dbReference type="ARBA" id="ARBA00022840"/>
    </source>
</evidence>
<feature type="coiled-coil region" evidence="4">
    <location>
        <begin position="152"/>
        <end position="186"/>
    </location>
</feature>
<keyword evidence="1" id="KW-0813">Transport</keyword>
<dbReference type="RefSeq" id="WP_307291654.1">
    <property type="nucleotide sequence ID" value="NZ_CP101809.1"/>
</dbReference>